<keyword evidence="7 13" id="KW-0256">Endoplasmic reticulum</keyword>
<name>A0A8B8ATS8_CRAVI</name>
<feature type="binding site" evidence="15">
    <location>
        <position position="282"/>
    </location>
    <ligand>
        <name>substrate</name>
    </ligand>
</feature>
<dbReference type="GeneID" id="111104134"/>
<dbReference type="GO" id="GO:0005506">
    <property type="term" value="F:iron ion binding"/>
    <property type="evidence" value="ECO:0007669"/>
    <property type="project" value="InterPro"/>
</dbReference>
<reference evidence="18" key="1">
    <citation type="submission" date="2025-08" db="UniProtKB">
        <authorList>
            <consortium name="RefSeq"/>
        </authorList>
    </citation>
    <scope>IDENTIFICATION</scope>
    <source>
        <tissue evidence="18">Whole sample</tissue>
    </source>
</reference>
<evidence type="ECO:0000256" key="15">
    <source>
        <dbReference type="PIRSR" id="PIRSR000047-2"/>
    </source>
</evidence>
<dbReference type="Gene3D" id="1.10.630.10">
    <property type="entry name" value="Cytochrome P450"/>
    <property type="match status" value="1"/>
</dbReference>
<keyword evidence="16" id="KW-1133">Transmembrane helix</keyword>
<dbReference type="PIRSF" id="PIRSF000047">
    <property type="entry name" value="Cytochrome_CYPVIIA1"/>
    <property type="match status" value="1"/>
</dbReference>
<comment type="cofactor">
    <cofactor evidence="1 13 14">
        <name>heme</name>
        <dbReference type="ChEBI" id="CHEBI:30413"/>
    </cofactor>
</comment>
<organism evidence="17 18">
    <name type="scientific">Crassostrea virginica</name>
    <name type="common">Eastern oyster</name>
    <dbReference type="NCBI Taxonomy" id="6565"/>
    <lineage>
        <taxon>Eukaryota</taxon>
        <taxon>Metazoa</taxon>
        <taxon>Spiralia</taxon>
        <taxon>Lophotrochozoa</taxon>
        <taxon>Mollusca</taxon>
        <taxon>Bivalvia</taxon>
        <taxon>Autobranchia</taxon>
        <taxon>Pteriomorphia</taxon>
        <taxon>Ostreida</taxon>
        <taxon>Ostreoidea</taxon>
        <taxon>Ostreidae</taxon>
        <taxon>Crassostrea</taxon>
    </lineage>
</organism>
<keyword evidence="5 13" id="KW-0349">Heme</keyword>
<dbReference type="GO" id="GO:0005789">
    <property type="term" value="C:endoplasmic reticulum membrane"/>
    <property type="evidence" value="ECO:0007669"/>
    <property type="project" value="UniProtKB-SubCell"/>
</dbReference>
<dbReference type="InterPro" id="IPR001128">
    <property type="entry name" value="Cyt_P450"/>
</dbReference>
<keyword evidence="11 13" id="KW-0472">Membrane</keyword>
<proteinExistence type="inferred from homology"/>
<feature type="binding site" description="axial binding residue" evidence="14">
    <location>
        <position position="419"/>
    </location>
    <ligand>
        <name>heme</name>
        <dbReference type="ChEBI" id="CHEBI:30413"/>
    </ligand>
    <ligandPart>
        <name>Fe</name>
        <dbReference type="ChEBI" id="CHEBI:18248"/>
    </ligandPart>
</feature>
<dbReference type="GO" id="GO:0016705">
    <property type="term" value="F:oxidoreductase activity, acting on paired donors, with incorporation or reduction of molecular oxygen"/>
    <property type="evidence" value="ECO:0007669"/>
    <property type="project" value="InterPro"/>
</dbReference>
<dbReference type="OrthoDB" id="6692864at2759"/>
<dbReference type="GO" id="GO:0006699">
    <property type="term" value="P:bile acid biosynthetic process"/>
    <property type="evidence" value="ECO:0007669"/>
    <property type="project" value="TreeGrafter"/>
</dbReference>
<dbReference type="KEGG" id="cvn:111104134"/>
<evidence type="ECO:0000313" key="18">
    <source>
        <dbReference type="RefSeq" id="XP_022293629.1"/>
    </source>
</evidence>
<keyword evidence="17" id="KW-1185">Reference proteome</keyword>
<dbReference type="InterPro" id="IPR002403">
    <property type="entry name" value="Cyt_P450_E_grp-IV"/>
</dbReference>
<dbReference type="GO" id="GO:0008395">
    <property type="term" value="F:steroid hydroxylase activity"/>
    <property type="evidence" value="ECO:0007669"/>
    <property type="project" value="TreeGrafter"/>
</dbReference>
<feature type="transmembrane region" description="Helical" evidence="16">
    <location>
        <begin position="40"/>
        <end position="61"/>
    </location>
</feature>
<dbReference type="InterPro" id="IPR050529">
    <property type="entry name" value="CYP450_sterol_14alpha_dmase"/>
</dbReference>
<dbReference type="SUPFAM" id="SSF48264">
    <property type="entry name" value="Cytochrome P450"/>
    <property type="match status" value="1"/>
</dbReference>
<evidence type="ECO:0000256" key="10">
    <source>
        <dbReference type="ARBA" id="ARBA00023098"/>
    </source>
</evidence>
<accession>A0A8B8ATS8</accession>
<evidence type="ECO:0000313" key="17">
    <source>
        <dbReference type="Proteomes" id="UP000694844"/>
    </source>
</evidence>
<evidence type="ECO:0000256" key="13">
    <source>
        <dbReference type="PIRNR" id="PIRNR000047"/>
    </source>
</evidence>
<keyword evidence="9 13" id="KW-0408">Iron</keyword>
<dbReference type="Proteomes" id="UP000694844">
    <property type="component" value="Chromosome 7"/>
</dbReference>
<keyword evidence="16" id="KW-0812">Transmembrane</keyword>
<dbReference type="AlphaFoldDB" id="A0A8B8ATS8"/>
<gene>
    <name evidence="18" type="primary">LOC111104134</name>
</gene>
<feature type="transmembrane region" description="Helical" evidence="16">
    <location>
        <begin position="12"/>
        <end position="28"/>
    </location>
</feature>
<evidence type="ECO:0000256" key="5">
    <source>
        <dbReference type="ARBA" id="ARBA00022617"/>
    </source>
</evidence>
<evidence type="ECO:0000256" key="3">
    <source>
        <dbReference type="ARBA" id="ARBA00004860"/>
    </source>
</evidence>
<evidence type="ECO:0000256" key="7">
    <source>
        <dbReference type="ARBA" id="ARBA00022824"/>
    </source>
</evidence>
<dbReference type="PANTHER" id="PTHR24304:SF2">
    <property type="entry name" value="24-HYDROXYCHOLESTEROL 7-ALPHA-HYDROXYLASE"/>
    <property type="match status" value="1"/>
</dbReference>
<evidence type="ECO:0000256" key="6">
    <source>
        <dbReference type="ARBA" id="ARBA00022723"/>
    </source>
</evidence>
<dbReference type="GO" id="GO:0042632">
    <property type="term" value="P:cholesterol homeostasis"/>
    <property type="evidence" value="ECO:0007669"/>
    <property type="project" value="TreeGrafter"/>
</dbReference>
<keyword evidence="8" id="KW-0560">Oxidoreductase</keyword>
<dbReference type="Pfam" id="PF00067">
    <property type="entry name" value="p450"/>
    <property type="match status" value="1"/>
</dbReference>
<evidence type="ECO:0000256" key="16">
    <source>
        <dbReference type="SAM" id="Phobius"/>
    </source>
</evidence>
<dbReference type="PANTHER" id="PTHR24304">
    <property type="entry name" value="CYTOCHROME P450 FAMILY 7"/>
    <property type="match status" value="1"/>
</dbReference>
<evidence type="ECO:0000256" key="9">
    <source>
        <dbReference type="ARBA" id="ARBA00023004"/>
    </source>
</evidence>
<dbReference type="GO" id="GO:0020037">
    <property type="term" value="F:heme binding"/>
    <property type="evidence" value="ECO:0007669"/>
    <property type="project" value="InterPro"/>
</dbReference>
<sequence length="476" mass="54865">MDVLSLSFDPTLLLAAVLVVLFTVYYFFQKKKHEQNTPPLYKGWIPWVGCALEFGVAPLGFIDEKRRELGPVFTLQVAGERLTFLTEAEDFHHFFQSSNVDFQRAVQDPVQNVASVSQESFMLYHTKIHDMLKGRLASSRLSEVTPHLCQQFKERIQAVFGSEGEGDLHDLVRKTMYAGVINNLFGDNTLPVNDPEEFEKLCKHFIVFDEQFEYGARLPPMFIRDWSTAKQYLLSKFRRIVPKLESENTTQNQTVLQTLISITDSPHAPNYALLLLWASLANAVPLTFWALGLILSNKAVLQRLQSQIDNSLGNIPEEKWEFNEEFFKKMPYLKSCVMEAIRLHPVGVITRRVMSSFTVREYVIPKGDMLMVSPYWSHKNPKYFPDPDTFNPDRWRTSDLEKNLFMEGFIAFGGGRYQCPGRWYALMELQMFVALFLYRYKVSLVSGHLPTASLKHVVGTQQPSEPFLVSYKSRNH</sequence>
<comment type="pathway">
    <text evidence="3">Lipid metabolism; bile acid biosynthesis.</text>
</comment>
<evidence type="ECO:0000256" key="2">
    <source>
        <dbReference type="ARBA" id="ARBA00004586"/>
    </source>
</evidence>
<dbReference type="RefSeq" id="XP_022293629.1">
    <property type="nucleotide sequence ID" value="XM_022437921.1"/>
</dbReference>
<evidence type="ECO:0000256" key="8">
    <source>
        <dbReference type="ARBA" id="ARBA00023002"/>
    </source>
</evidence>
<evidence type="ECO:0000256" key="11">
    <source>
        <dbReference type="ARBA" id="ARBA00023136"/>
    </source>
</evidence>
<evidence type="ECO:0000256" key="4">
    <source>
        <dbReference type="ARBA" id="ARBA00010617"/>
    </source>
</evidence>
<comment type="subcellular location">
    <subcellularLocation>
        <location evidence="2 13">Endoplasmic reticulum membrane</location>
    </subcellularLocation>
</comment>
<keyword evidence="6 13" id="KW-0479">Metal-binding</keyword>
<dbReference type="InterPro" id="IPR036396">
    <property type="entry name" value="Cyt_P450_sf"/>
</dbReference>
<comment type="similarity">
    <text evidence="4 13">Belongs to the cytochrome P450 family.</text>
</comment>
<evidence type="ECO:0000256" key="14">
    <source>
        <dbReference type="PIRSR" id="PIRSR000047-1"/>
    </source>
</evidence>
<protein>
    <submittedName>
        <fullName evidence="18">24-hydroxycholesterol 7-alpha-hydroxylase-like</fullName>
    </submittedName>
</protein>
<keyword evidence="10" id="KW-0443">Lipid metabolism</keyword>
<keyword evidence="12" id="KW-0753">Steroid metabolism</keyword>
<evidence type="ECO:0000256" key="1">
    <source>
        <dbReference type="ARBA" id="ARBA00001971"/>
    </source>
</evidence>
<dbReference type="PRINTS" id="PR00465">
    <property type="entry name" value="EP450IV"/>
</dbReference>
<dbReference type="InterPro" id="IPR024204">
    <property type="entry name" value="Cyt_P450_CYP7A1-type"/>
</dbReference>
<evidence type="ECO:0000256" key="12">
    <source>
        <dbReference type="ARBA" id="ARBA00023221"/>
    </source>
</evidence>